<dbReference type="AlphaFoldDB" id="X0ZDM7"/>
<gene>
    <name evidence="1" type="ORF">S01H4_03605</name>
</gene>
<reference evidence="1" key="1">
    <citation type="journal article" date="2014" name="Front. Microbiol.">
        <title>High frequency of phylogenetically diverse reductive dehalogenase-homologous genes in deep subseafloor sedimentary metagenomes.</title>
        <authorList>
            <person name="Kawai M."/>
            <person name="Futagami T."/>
            <person name="Toyoda A."/>
            <person name="Takaki Y."/>
            <person name="Nishi S."/>
            <person name="Hori S."/>
            <person name="Arai W."/>
            <person name="Tsubouchi T."/>
            <person name="Morono Y."/>
            <person name="Uchiyama I."/>
            <person name="Ito T."/>
            <person name="Fujiyama A."/>
            <person name="Inagaki F."/>
            <person name="Takami H."/>
        </authorList>
    </citation>
    <scope>NUCLEOTIDE SEQUENCE</scope>
    <source>
        <strain evidence="1">Expedition CK06-06</strain>
    </source>
</reference>
<comment type="caution">
    <text evidence="1">The sequence shown here is derived from an EMBL/GenBank/DDBJ whole genome shotgun (WGS) entry which is preliminary data.</text>
</comment>
<dbReference type="EMBL" id="BART01000899">
    <property type="protein sequence ID" value="GAG58438.1"/>
    <property type="molecule type" value="Genomic_DNA"/>
</dbReference>
<protein>
    <submittedName>
        <fullName evidence="1">Uncharacterized protein</fullName>
    </submittedName>
</protein>
<sequence>MIGVSAKSKNFNSANLVTISTSHDLAATYGIYVQKVKGALDFLKRKGEIAHNWLDSLGEESFTDIGDIHFGPRDIILFCYIKADTKEDFLIKLNLFKAVLEGPGLRTLKLPFLEDTLDVYFKDGGALNMLTGWNNSLLVGKFILKLREPMPSTA</sequence>
<evidence type="ECO:0000313" key="1">
    <source>
        <dbReference type="EMBL" id="GAG58438.1"/>
    </source>
</evidence>
<organism evidence="1">
    <name type="scientific">marine sediment metagenome</name>
    <dbReference type="NCBI Taxonomy" id="412755"/>
    <lineage>
        <taxon>unclassified sequences</taxon>
        <taxon>metagenomes</taxon>
        <taxon>ecological metagenomes</taxon>
    </lineage>
</organism>
<name>X0ZDM7_9ZZZZ</name>
<accession>X0ZDM7</accession>
<proteinExistence type="predicted"/>